<dbReference type="EMBL" id="JAVDQD010000001">
    <property type="protein sequence ID" value="MDR6238043.1"/>
    <property type="molecule type" value="Genomic_DNA"/>
</dbReference>
<keyword evidence="3" id="KW-1185">Reference proteome</keyword>
<dbReference type="Proteomes" id="UP001185092">
    <property type="component" value="Unassembled WGS sequence"/>
</dbReference>
<organism evidence="2 3">
    <name type="scientific">Aureibacter tunicatorum</name>
    <dbReference type="NCBI Taxonomy" id="866807"/>
    <lineage>
        <taxon>Bacteria</taxon>
        <taxon>Pseudomonadati</taxon>
        <taxon>Bacteroidota</taxon>
        <taxon>Cytophagia</taxon>
        <taxon>Cytophagales</taxon>
        <taxon>Persicobacteraceae</taxon>
        <taxon>Aureibacter</taxon>
    </lineage>
</organism>
<feature type="transmembrane region" description="Helical" evidence="1">
    <location>
        <begin position="310"/>
        <end position="328"/>
    </location>
</feature>
<sequence length="441" mass="50509">MVRSISVLYFILLTSLLATIEGVAQGHLFADVKVNKRSAYVGEPIEVVVGVYTSTWFTKGVDLQNLKVDGAFSVYFRSVSITQNIKGKNYAGVQFIYNVFPYEDVPLEIPSLTIKVETPDEGDYKGKPQEVKTRPVSVSVKSIPKDIEFSDWLVTSSLNVGDRWSKNVQKVKVGDVLERSISRTAQGTIYQMIPEVEWDSVAGVSIYPGRADFDTKKTSVDIRGMRTDRCSYLFEKEGTVTIPEKVVYWWNPSHQRLYKRTLKARTFEVEPNPNLGMIASLRDSLAIENEQTEIEIEEQKPDYKSMAKNGILYLIGFVLIVILFKWVLIPCVKWMRAKHHAYENSEKKAFEEFLKAIKSGQREDIWNKAYVWKSKLGVAETSIDSLIHEYGSDNLLRLFRNFESENSGSSEAMIVEWKLLRKKIFEGRKKPVKKIDLWINP</sequence>
<evidence type="ECO:0000313" key="3">
    <source>
        <dbReference type="Proteomes" id="UP001185092"/>
    </source>
</evidence>
<name>A0AAE3XL71_9BACT</name>
<keyword evidence="1" id="KW-1133">Transmembrane helix</keyword>
<evidence type="ECO:0000313" key="2">
    <source>
        <dbReference type="EMBL" id="MDR6238043.1"/>
    </source>
</evidence>
<reference evidence="2" key="1">
    <citation type="submission" date="2023-07" db="EMBL/GenBank/DDBJ databases">
        <title>Genomic Encyclopedia of Type Strains, Phase IV (KMG-IV): sequencing the most valuable type-strain genomes for metagenomic binning, comparative biology and taxonomic classification.</title>
        <authorList>
            <person name="Goeker M."/>
        </authorList>
    </citation>
    <scope>NUCLEOTIDE SEQUENCE</scope>
    <source>
        <strain evidence="2">DSM 26174</strain>
    </source>
</reference>
<comment type="caution">
    <text evidence="2">The sequence shown here is derived from an EMBL/GenBank/DDBJ whole genome shotgun (WGS) entry which is preliminary data.</text>
</comment>
<dbReference type="AlphaFoldDB" id="A0AAE3XL71"/>
<keyword evidence="1" id="KW-0812">Transmembrane</keyword>
<accession>A0AAE3XL71</accession>
<dbReference type="PANTHER" id="PTHR40940:SF1">
    <property type="entry name" value="PROTEIN BATD"/>
    <property type="match status" value="1"/>
</dbReference>
<keyword evidence="1" id="KW-0472">Membrane</keyword>
<dbReference type="PANTHER" id="PTHR40940">
    <property type="entry name" value="PROTEIN BATD-RELATED"/>
    <property type="match status" value="1"/>
</dbReference>
<gene>
    <name evidence="2" type="ORF">HNQ88_001019</name>
</gene>
<evidence type="ECO:0000256" key="1">
    <source>
        <dbReference type="SAM" id="Phobius"/>
    </source>
</evidence>
<evidence type="ECO:0008006" key="4">
    <source>
        <dbReference type="Google" id="ProtNLM"/>
    </source>
</evidence>
<protein>
    <recommendedName>
        <fullName evidence="4">Oxygen tolerance protein BatD</fullName>
    </recommendedName>
</protein>
<dbReference type="RefSeq" id="WP_309937515.1">
    <property type="nucleotide sequence ID" value="NZ_AP025305.1"/>
</dbReference>
<dbReference type="InterPro" id="IPR025738">
    <property type="entry name" value="BatD"/>
</dbReference>
<proteinExistence type="predicted"/>